<dbReference type="Proteomes" id="UP001152049">
    <property type="component" value="Unassembled WGS sequence"/>
</dbReference>
<dbReference type="InterPro" id="IPR010828">
    <property type="entry name" value="Atf2/Sli1-like"/>
</dbReference>
<dbReference type="Gene3D" id="3.30.559.10">
    <property type="entry name" value="Chloramphenicol acetyltransferase-like domain"/>
    <property type="match status" value="1"/>
</dbReference>
<evidence type="ECO:0000313" key="2">
    <source>
        <dbReference type="Proteomes" id="UP001152049"/>
    </source>
</evidence>
<dbReference type="OrthoDB" id="2150604at2759"/>
<name>A0A9W8VBX5_9HYPO</name>
<dbReference type="InterPro" id="IPR023213">
    <property type="entry name" value="CAT-like_dom_sf"/>
</dbReference>
<dbReference type="AlphaFoldDB" id="A0A9W8VBX5"/>
<dbReference type="PANTHER" id="PTHR28037">
    <property type="entry name" value="ALCOHOL O-ACETYLTRANSFERASE 1-RELATED"/>
    <property type="match status" value="1"/>
</dbReference>
<accession>A0A9W8VBX5</accession>
<dbReference type="Pfam" id="PF07247">
    <property type="entry name" value="AATase"/>
    <property type="match status" value="1"/>
</dbReference>
<reference evidence="1" key="1">
    <citation type="submission" date="2022-09" db="EMBL/GenBank/DDBJ databases">
        <title>Fusarium specimens isolated from Avocado Roots.</title>
        <authorList>
            <person name="Stajich J."/>
            <person name="Roper C."/>
            <person name="Heimlech-Rivalta G."/>
        </authorList>
    </citation>
    <scope>NUCLEOTIDE SEQUENCE</scope>
    <source>
        <strain evidence="1">CF00136</strain>
    </source>
</reference>
<keyword evidence="2" id="KW-1185">Reference proteome</keyword>
<proteinExistence type="predicted"/>
<organism evidence="1 2">
    <name type="scientific">Fusarium torreyae</name>
    <dbReference type="NCBI Taxonomy" id="1237075"/>
    <lineage>
        <taxon>Eukaryota</taxon>
        <taxon>Fungi</taxon>
        <taxon>Dikarya</taxon>
        <taxon>Ascomycota</taxon>
        <taxon>Pezizomycotina</taxon>
        <taxon>Sordariomycetes</taxon>
        <taxon>Hypocreomycetidae</taxon>
        <taxon>Hypocreales</taxon>
        <taxon>Nectriaceae</taxon>
        <taxon>Fusarium</taxon>
    </lineage>
</organism>
<dbReference type="InterPro" id="IPR052058">
    <property type="entry name" value="Alcohol_O-acetyltransferase"/>
</dbReference>
<comment type="caution">
    <text evidence="1">The sequence shown here is derived from an EMBL/GenBank/DDBJ whole genome shotgun (WGS) entry which is preliminary data.</text>
</comment>
<protein>
    <submittedName>
        <fullName evidence="1">Alcohol acetyltransferase</fullName>
    </submittedName>
</protein>
<evidence type="ECO:0000313" key="1">
    <source>
        <dbReference type="EMBL" id="KAJ4257336.1"/>
    </source>
</evidence>
<dbReference type="SUPFAM" id="SSF52777">
    <property type="entry name" value="CoA-dependent acyltransferases"/>
    <property type="match status" value="1"/>
</dbReference>
<sequence>MSTTSPFRIIRPLGILEAGPSAYHALGLYRCVIVSARYTLPPNTPPSNTAILAALSNLINVYPMLRVGIQDEGTSSPAFTHIPEMNIDEFVEFGTCSDGNYEKAVEDVHAWSHDQMFQNVESRPPWRIFVLRADENPAFEDVVFSFHHALMDGVGGRQFHEKLLAELNSLPPNPSYSSILSFPQPPYLPEPQEAIIDYTTTLYFRAANFWNGIRPEFLKPVRQIWTATPVDFARPHKACVRSVDIPASVVTSLLSGARSHGSSITGLLHALILASLSHRVPDAHAFASSTPISMRPYISSAADPKLKDSFRVCVSGMVHEFSVSEVAAFRSPGANIDALIWDHARRIKGEIKQRVTTLPADDDLSLFKSIDWPSLLQKKDGQPRSKSWEVSNVGSLTVPTAQDGEREISHVLFTNGPSATSEPINASVASASGGALTLGISWNEGVVEDGIVEGLIGDLVVFTNLFHEVGKFVDE</sequence>
<dbReference type="GO" id="GO:0008080">
    <property type="term" value="F:N-acetyltransferase activity"/>
    <property type="evidence" value="ECO:0007669"/>
    <property type="project" value="TreeGrafter"/>
</dbReference>
<dbReference type="PANTHER" id="PTHR28037:SF1">
    <property type="entry name" value="ALCOHOL O-ACETYLTRANSFERASE 1-RELATED"/>
    <property type="match status" value="1"/>
</dbReference>
<dbReference type="EMBL" id="JAOQAZ010000017">
    <property type="protein sequence ID" value="KAJ4257336.1"/>
    <property type="molecule type" value="Genomic_DNA"/>
</dbReference>
<gene>
    <name evidence="1" type="primary">ATF1_4</name>
    <name evidence="1" type="ORF">NW762_008454</name>
</gene>